<evidence type="ECO:0000313" key="1">
    <source>
        <dbReference type="EMBL" id="KYF36685.1"/>
    </source>
</evidence>
<dbReference type="PATRIC" id="fig|28037.235.peg.1016"/>
<accession>A0A150NTA4</accession>
<sequence>MQPPKQRINILQLSIIEMSNKLWTPTNPIPNIFHPNILRDNDRIKARKCIPQRRFPTPPITPELHPDPRTDLKPCISFENIPSIFNRLPNSYTKPTSHLLCAPRPLLHPILTNYYPFPKRIPFLHKSPRPFPQQGLIKERKTSKTQTTFLFLHTNNRPFHQMGLIYQPPSSPKEVSLDLFQYGCHSNRENKKGHKINRQAK</sequence>
<dbReference type="AlphaFoldDB" id="A0A150NTA4"/>
<organism evidence="1 2">
    <name type="scientific">Streptococcus mitis</name>
    <dbReference type="NCBI Taxonomy" id="28037"/>
    <lineage>
        <taxon>Bacteria</taxon>
        <taxon>Bacillati</taxon>
        <taxon>Bacillota</taxon>
        <taxon>Bacilli</taxon>
        <taxon>Lactobacillales</taxon>
        <taxon>Streptococcaceae</taxon>
        <taxon>Streptococcus</taxon>
        <taxon>Streptococcus mitis group</taxon>
    </lineage>
</organism>
<dbReference type="EMBL" id="LROU01000070">
    <property type="protein sequence ID" value="KYF36685.1"/>
    <property type="molecule type" value="Genomic_DNA"/>
</dbReference>
<protein>
    <submittedName>
        <fullName evidence="1">Uncharacterized protein</fullName>
    </submittedName>
</protein>
<dbReference type="Proteomes" id="UP000075442">
    <property type="component" value="Unassembled WGS sequence"/>
</dbReference>
<proteinExistence type="predicted"/>
<reference evidence="1 2" key="1">
    <citation type="submission" date="2016-01" db="EMBL/GenBank/DDBJ databases">
        <title>Highly variable Streptococcus oralis 1 are common among viridans streptococci isolated from primates.</title>
        <authorList>
            <person name="Denapaite D."/>
            <person name="Rieger M."/>
            <person name="Koendgen S."/>
            <person name="Brueckner R."/>
            <person name="Ochigava I."/>
            <person name="Kappeler P."/>
            <person name="Maetz-Rensing K."/>
            <person name="Leendertz F."/>
        </authorList>
    </citation>
    <scope>NUCLEOTIDE SEQUENCE [LARGE SCALE GENOMIC DNA]</scope>
    <source>
        <strain evidence="1 2">M3-1</strain>
    </source>
</reference>
<comment type="caution">
    <text evidence="1">The sequence shown here is derived from an EMBL/GenBank/DDBJ whole genome shotgun (WGS) entry which is preliminary data.</text>
</comment>
<evidence type="ECO:0000313" key="2">
    <source>
        <dbReference type="Proteomes" id="UP000075442"/>
    </source>
</evidence>
<gene>
    <name evidence="1" type="ORF">SMIM3I_02240</name>
</gene>
<name>A0A150NTA4_STRMT</name>